<dbReference type="SUPFAM" id="SSF54928">
    <property type="entry name" value="RNA-binding domain, RBD"/>
    <property type="match status" value="1"/>
</dbReference>
<comment type="catalytic activity">
    <reaction evidence="1">
        <text>Exonucleolytic cleavage of poly(A) to 5'-AMP.</text>
        <dbReference type="EC" id="3.1.13.4"/>
    </reaction>
</comment>
<comment type="subcellular location">
    <subcellularLocation>
        <location evidence="3">Cytoplasm</location>
    </subcellularLocation>
    <subcellularLocation>
        <location evidence="2">Nucleus</location>
    </subcellularLocation>
</comment>
<keyword evidence="10" id="KW-0378">Hydrolase</keyword>
<keyword evidence="16" id="KW-0472">Membrane</keyword>
<sequence length="636" mass="72696">MEVTRRNFKDSLNAVYSAIEEADFLAIDGEFSGISDGPNVSALTNGLDTPEERYTKLKKHSMDFLLFQFGICTFTYDQTKSKYIIKPFNFYIFPKPFNRTSPDIKFICQSSSIDFLASQGFDFNKVFCNGIPYLNQEEEAQLREQTEERRNQHANGVGTPSYISPSSSKGPAHVPEEHKDFINRVILCFANLLSIFYFFIMFCVVGLWRFTICLSLTGFPRGFTWKPSRQKRLERKERFIQVSKVDDEERKRREQQKLEKEQEELNDAVGFSRVVHAISKSGKLVVGHNMLLDVMHTIHQFYCPLPEDLQDFKEVTMCVFPRLLDTKLMASTQPFKVRNDHQHLAGRSLNPADTFLPSLTETAEGFPSYDTAQEQLHEAGYDAYITGLCFVSMANYLGSFLTPPKAYISARSKLIEPFFNKLFLMRIIDIPYLNITGPDLQPKRDHVLYVTFPKEWKTSDLYQLFSAFGNIQVSWIDDTSAFVSLSQTDQVQIAMNTSRYAESYRIQTYAEYIQAKQEKEKSGQTPKTWGEDGWVKSHYSSTTSAGFGYPRCTSAASHCRFQHHAQTDSVSLVCFLYISGFFFICFFFFCSRGLRKRSISPAQGEQAAGDAPITDGWSHYSYPDSAGGKKMKTDGV</sequence>
<evidence type="ECO:0000256" key="11">
    <source>
        <dbReference type="ARBA" id="ARBA00022839"/>
    </source>
</evidence>
<evidence type="ECO:0000256" key="8">
    <source>
        <dbReference type="ARBA" id="ARBA00022722"/>
    </source>
</evidence>
<evidence type="ECO:0000256" key="12">
    <source>
        <dbReference type="ARBA" id="ARBA00022884"/>
    </source>
</evidence>
<reference evidence="18" key="1">
    <citation type="submission" date="2021-04" db="EMBL/GenBank/DDBJ databases">
        <authorList>
            <consortium name="Wellcome Sanger Institute Data Sharing"/>
        </authorList>
    </citation>
    <scope>NUCLEOTIDE SEQUENCE [LARGE SCALE GENOMIC DNA]</scope>
</reference>
<evidence type="ECO:0000256" key="5">
    <source>
        <dbReference type="ARBA" id="ARBA00012161"/>
    </source>
</evidence>
<gene>
    <name evidence="18" type="primary">PARN</name>
    <name evidence="18" type="synonym">parn</name>
</gene>
<keyword evidence="7" id="KW-0963">Cytoplasm</keyword>
<dbReference type="GO" id="GO:0003723">
    <property type="term" value="F:RNA binding"/>
    <property type="evidence" value="ECO:0007669"/>
    <property type="project" value="UniProtKB-KW"/>
</dbReference>
<keyword evidence="16" id="KW-0812">Transmembrane</keyword>
<protein>
    <recommendedName>
        <fullName evidence="6">Poly(A)-specific ribonuclease PARN</fullName>
        <ecNumber evidence="5">3.1.13.4</ecNumber>
    </recommendedName>
    <alternativeName>
        <fullName evidence="14">Polyadenylate-specific ribonuclease</fullName>
    </alternativeName>
</protein>
<evidence type="ECO:0000256" key="7">
    <source>
        <dbReference type="ARBA" id="ARBA00022490"/>
    </source>
</evidence>
<feature type="domain" description="Poly(A)-specific ribonuclease RNA-binding" evidence="17">
    <location>
        <begin position="437"/>
        <end position="514"/>
    </location>
</feature>
<name>A0A671TQU7_SPAAU</name>
<dbReference type="Proteomes" id="UP000472265">
    <property type="component" value="Chromosome 1"/>
</dbReference>
<evidence type="ECO:0000256" key="15">
    <source>
        <dbReference type="SAM" id="MobiDB-lite"/>
    </source>
</evidence>
<evidence type="ECO:0000256" key="2">
    <source>
        <dbReference type="ARBA" id="ARBA00004123"/>
    </source>
</evidence>
<dbReference type="EC" id="3.1.13.4" evidence="5"/>
<accession>A0A671TQU7</accession>
<dbReference type="GO" id="GO:0046872">
    <property type="term" value="F:metal ion binding"/>
    <property type="evidence" value="ECO:0007669"/>
    <property type="project" value="UniProtKB-KW"/>
</dbReference>
<feature type="transmembrane region" description="Helical" evidence="16">
    <location>
        <begin position="185"/>
        <end position="208"/>
    </location>
</feature>
<dbReference type="PANTHER" id="PTHR15092:SF44">
    <property type="entry name" value="POLY(A)-SPECIFIC RIBONUCLEASE PARN"/>
    <property type="match status" value="1"/>
</dbReference>
<dbReference type="PANTHER" id="PTHR15092">
    <property type="entry name" value="POLY A -SPECIFIC RIBONUCLEASE/TARGET OF EGR1, MEMBER 1"/>
    <property type="match status" value="1"/>
</dbReference>
<keyword evidence="16" id="KW-1133">Transmembrane helix</keyword>
<evidence type="ECO:0000256" key="10">
    <source>
        <dbReference type="ARBA" id="ARBA00022801"/>
    </source>
</evidence>
<dbReference type="GeneTree" id="ENSGT00940000153167"/>
<keyword evidence="19" id="KW-1185">Reference proteome</keyword>
<dbReference type="InterPro" id="IPR036397">
    <property type="entry name" value="RNaseH_sf"/>
</dbReference>
<evidence type="ECO:0000256" key="9">
    <source>
        <dbReference type="ARBA" id="ARBA00022723"/>
    </source>
</evidence>
<dbReference type="CDD" id="cd12428">
    <property type="entry name" value="RRM_PARN"/>
    <property type="match status" value="1"/>
</dbReference>
<reference evidence="18" key="3">
    <citation type="submission" date="2025-09" db="UniProtKB">
        <authorList>
            <consortium name="Ensembl"/>
        </authorList>
    </citation>
    <scope>IDENTIFICATION</scope>
</reference>
<keyword evidence="8" id="KW-0540">Nuclease</keyword>
<dbReference type="GO" id="GO:0005737">
    <property type="term" value="C:cytoplasm"/>
    <property type="evidence" value="ECO:0007669"/>
    <property type="project" value="UniProtKB-SubCell"/>
</dbReference>
<dbReference type="FunFam" id="3.30.420.10:FF:000035">
    <property type="entry name" value="Poly(A)-specific ribonuclease PARN"/>
    <property type="match status" value="1"/>
</dbReference>
<reference evidence="18" key="2">
    <citation type="submission" date="2025-08" db="UniProtKB">
        <authorList>
            <consortium name="Ensembl"/>
        </authorList>
    </citation>
    <scope>IDENTIFICATION</scope>
</reference>
<dbReference type="GO" id="GO:1990431">
    <property type="term" value="P:priRNA 3'-end processing"/>
    <property type="evidence" value="ECO:0007669"/>
    <property type="project" value="TreeGrafter"/>
</dbReference>
<dbReference type="InterPro" id="IPR051181">
    <property type="entry name" value="CAF1_poly(A)_ribonucleases"/>
</dbReference>
<keyword evidence="13" id="KW-0539">Nucleus</keyword>
<evidence type="ECO:0000256" key="16">
    <source>
        <dbReference type="SAM" id="Phobius"/>
    </source>
</evidence>
<dbReference type="GO" id="GO:0004535">
    <property type="term" value="F:poly(A)-specific ribonuclease activity"/>
    <property type="evidence" value="ECO:0007669"/>
    <property type="project" value="UniProtKB-EC"/>
</dbReference>
<keyword evidence="9" id="KW-0479">Metal-binding</keyword>
<dbReference type="AlphaFoldDB" id="A0A671TQU7"/>
<dbReference type="InterPro" id="IPR035979">
    <property type="entry name" value="RBD_domain_sf"/>
</dbReference>
<comment type="similarity">
    <text evidence="4">Belongs to the CAF1 family.</text>
</comment>
<evidence type="ECO:0000256" key="3">
    <source>
        <dbReference type="ARBA" id="ARBA00004496"/>
    </source>
</evidence>
<dbReference type="FunFam" id="3.30.70.330:FF:000196">
    <property type="entry name" value="Poly(A)-specific ribonuclease PARN"/>
    <property type="match status" value="1"/>
</dbReference>
<evidence type="ECO:0000256" key="1">
    <source>
        <dbReference type="ARBA" id="ARBA00001663"/>
    </source>
</evidence>
<dbReference type="GO" id="GO:0000289">
    <property type="term" value="P:nuclear-transcribed mRNA poly(A) tail shortening"/>
    <property type="evidence" value="ECO:0007669"/>
    <property type="project" value="TreeGrafter"/>
</dbReference>
<dbReference type="Pfam" id="PF04857">
    <property type="entry name" value="CAF1"/>
    <property type="match status" value="1"/>
</dbReference>
<keyword evidence="11" id="KW-0269">Exonuclease</keyword>
<dbReference type="InterPro" id="IPR014789">
    <property type="entry name" value="PolyA-riboNase_RNA-binding"/>
</dbReference>
<evidence type="ECO:0000256" key="14">
    <source>
        <dbReference type="ARBA" id="ARBA00031923"/>
    </source>
</evidence>
<feature type="region of interest" description="Disordered" evidence="15">
    <location>
        <begin position="143"/>
        <end position="171"/>
    </location>
</feature>
<dbReference type="GO" id="GO:0005634">
    <property type="term" value="C:nucleus"/>
    <property type="evidence" value="ECO:0007669"/>
    <property type="project" value="UniProtKB-SubCell"/>
</dbReference>
<dbReference type="Gene3D" id="3.30.70.330">
    <property type="match status" value="1"/>
</dbReference>
<dbReference type="Gene3D" id="3.30.420.10">
    <property type="entry name" value="Ribonuclease H-like superfamily/Ribonuclease H"/>
    <property type="match status" value="2"/>
</dbReference>
<proteinExistence type="inferred from homology"/>
<dbReference type="Ensembl" id="ENSSAUT00010004724.1">
    <property type="protein sequence ID" value="ENSSAUP00010004364.1"/>
    <property type="gene ID" value="ENSSAUG00010002243.1"/>
</dbReference>
<evidence type="ECO:0000313" key="18">
    <source>
        <dbReference type="Ensembl" id="ENSSAUP00010004364.1"/>
    </source>
</evidence>
<organism evidence="18 19">
    <name type="scientific">Sparus aurata</name>
    <name type="common">Gilthead sea bream</name>
    <dbReference type="NCBI Taxonomy" id="8175"/>
    <lineage>
        <taxon>Eukaryota</taxon>
        <taxon>Metazoa</taxon>
        <taxon>Chordata</taxon>
        <taxon>Craniata</taxon>
        <taxon>Vertebrata</taxon>
        <taxon>Euteleostomi</taxon>
        <taxon>Actinopterygii</taxon>
        <taxon>Neopterygii</taxon>
        <taxon>Teleostei</taxon>
        <taxon>Neoteleostei</taxon>
        <taxon>Acanthomorphata</taxon>
        <taxon>Eupercaria</taxon>
        <taxon>Spariformes</taxon>
        <taxon>Sparidae</taxon>
        <taxon>Sparus</taxon>
    </lineage>
</organism>
<dbReference type="Pfam" id="PF08675">
    <property type="entry name" value="RNA_bind"/>
    <property type="match status" value="1"/>
</dbReference>
<evidence type="ECO:0000256" key="4">
    <source>
        <dbReference type="ARBA" id="ARBA00008372"/>
    </source>
</evidence>
<evidence type="ECO:0000313" key="19">
    <source>
        <dbReference type="Proteomes" id="UP000472265"/>
    </source>
</evidence>
<dbReference type="FunFam" id="3.30.420.10:FF:000196">
    <property type="entry name" value="Poly(A)-specific ribonuclease PARN"/>
    <property type="match status" value="1"/>
</dbReference>
<dbReference type="InterPro" id="IPR012677">
    <property type="entry name" value="Nucleotide-bd_a/b_plait_sf"/>
</dbReference>
<evidence type="ECO:0000259" key="17">
    <source>
        <dbReference type="Pfam" id="PF08675"/>
    </source>
</evidence>
<dbReference type="GO" id="GO:1990432">
    <property type="term" value="P:siRNA 3'-end processing"/>
    <property type="evidence" value="ECO:0007669"/>
    <property type="project" value="TreeGrafter"/>
</dbReference>
<evidence type="ECO:0000256" key="6">
    <source>
        <dbReference type="ARBA" id="ARBA00015918"/>
    </source>
</evidence>
<evidence type="ECO:0000256" key="13">
    <source>
        <dbReference type="ARBA" id="ARBA00023242"/>
    </source>
</evidence>
<dbReference type="SUPFAM" id="SSF53098">
    <property type="entry name" value="Ribonuclease H-like"/>
    <property type="match status" value="1"/>
</dbReference>
<dbReference type="OMA" id="LTTCHED"/>
<feature type="transmembrane region" description="Helical" evidence="16">
    <location>
        <begin position="569"/>
        <end position="590"/>
    </location>
</feature>
<keyword evidence="12" id="KW-0694">RNA-binding</keyword>
<dbReference type="InterPro" id="IPR012337">
    <property type="entry name" value="RNaseH-like_sf"/>
</dbReference>
<dbReference type="InterPro" id="IPR006941">
    <property type="entry name" value="RNase_CAF1"/>
</dbReference>